<dbReference type="InterPro" id="IPR036390">
    <property type="entry name" value="WH_DNA-bd_sf"/>
</dbReference>
<dbReference type="AlphaFoldDB" id="A0A5J6MCE3"/>
<gene>
    <name evidence="3" type="ORF">FRZ44_02330</name>
</gene>
<dbReference type="SMART" id="SM00347">
    <property type="entry name" value="HTH_MARR"/>
    <property type="match status" value="1"/>
</dbReference>
<dbReference type="Gene3D" id="1.10.10.10">
    <property type="entry name" value="Winged helix-like DNA-binding domain superfamily/Winged helix DNA-binding domain"/>
    <property type="match status" value="1"/>
</dbReference>
<evidence type="ECO:0000313" key="4">
    <source>
        <dbReference type="Proteomes" id="UP000326202"/>
    </source>
</evidence>
<dbReference type="Proteomes" id="UP000326202">
    <property type="component" value="Chromosome"/>
</dbReference>
<dbReference type="Pfam" id="PF12802">
    <property type="entry name" value="MarR_2"/>
    <property type="match status" value="1"/>
</dbReference>
<feature type="compositionally biased region" description="Basic residues" evidence="1">
    <location>
        <begin position="134"/>
        <end position="146"/>
    </location>
</feature>
<dbReference type="PANTHER" id="PTHR33164">
    <property type="entry name" value="TRANSCRIPTIONAL REGULATOR, MARR FAMILY"/>
    <property type="match status" value="1"/>
</dbReference>
<accession>A0A5J6MCE3</accession>
<evidence type="ECO:0000256" key="1">
    <source>
        <dbReference type="SAM" id="MobiDB-lite"/>
    </source>
</evidence>
<reference evidence="3 4" key="1">
    <citation type="submission" date="2019-08" db="EMBL/GenBank/DDBJ databases">
        <title>Hyperibacter terrae gen. nov., sp. nov. and Hyperibacter viscosus sp. nov., two new members in the family Rhodospirillaceae isolated from the rhizosphere of Hypericum perforatum.</title>
        <authorList>
            <person name="Noviana Z."/>
        </authorList>
    </citation>
    <scope>NUCLEOTIDE SEQUENCE [LARGE SCALE GENOMIC DNA]</scope>
    <source>
        <strain evidence="3 4">R5913</strain>
    </source>
</reference>
<feature type="region of interest" description="Disordered" evidence="1">
    <location>
        <begin position="121"/>
        <end position="146"/>
    </location>
</feature>
<evidence type="ECO:0000313" key="3">
    <source>
        <dbReference type="EMBL" id="QEX14954.1"/>
    </source>
</evidence>
<dbReference type="EMBL" id="CP042906">
    <property type="protein sequence ID" value="QEX14954.1"/>
    <property type="molecule type" value="Genomic_DNA"/>
</dbReference>
<dbReference type="InterPro" id="IPR000835">
    <property type="entry name" value="HTH_MarR-typ"/>
</dbReference>
<proteinExistence type="predicted"/>
<dbReference type="InterPro" id="IPR039422">
    <property type="entry name" value="MarR/SlyA-like"/>
</dbReference>
<dbReference type="PANTHER" id="PTHR33164:SF43">
    <property type="entry name" value="HTH-TYPE TRANSCRIPTIONAL REPRESSOR YETL"/>
    <property type="match status" value="1"/>
</dbReference>
<name>A0A5J6MCE3_9PROT</name>
<feature type="domain" description="HTH marR-type" evidence="2">
    <location>
        <begin position="4"/>
        <end position="103"/>
    </location>
</feature>
<dbReference type="InterPro" id="IPR036388">
    <property type="entry name" value="WH-like_DNA-bd_sf"/>
</dbReference>
<protein>
    <recommendedName>
        <fullName evidence="2">HTH marR-type domain-containing protein</fullName>
    </recommendedName>
</protein>
<keyword evidence="4" id="KW-1185">Reference proteome</keyword>
<dbReference type="KEGG" id="htq:FRZ44_02330"/>
<organism evidence="3 4">
    <name type="scientific">Hypericibacter terrae</name>
    <dbReference type="NCBI Taxonomy" id="2602015"/>
    <lineage>
        <taxon>Bacteria</taxon>
        <taxon>Pseudomonadati</taxon>
        <taxon>Pseudomonadota</taxon>
        <taxon>Alphaproteobacteria</taxon>
        <taxon>Rhodospirillales</taxon>
        <taxon>Dongiaceae</taxon>
        <taxon>Hypericibacter</taxon>
    </lineage>
</organism>
<dbReference type="GO" id="GO:0003700">
    <property type="term" value="F:DNA-binding transcription factor activity"/>
    <property type="evidence" value="ECO:0007669"/>
    <property type="project" value="InterPro"/>
</dbReference>
<evidence type="ECO:0000259" key="2">
    <source>
        <dbReference type="SMART" id="SM00347"/>
    </source>
</evidence>
<dbReference type="GO" id="GO:0006950">
    <property type="term" value="P:response to stress"/>
    <property type="evidence" value="ECO:0007669"/>
    <property type="project" value="TreeGrafter"/>
</dbReference>
<dbReference type="SUPFAM" id="SSF46785">
    <property type="entry name" value="Winged helix' DNA-binding domain"/>
    <property type="match status" value="1"/>
</dbReference>
<sequence>MIYSQCFVEGLNPAQWSALRYLDRANPSSHTLTNFARVHCVSKAAASDTIAALVRKKLVAKKKDPHDGRVTRIDLTDKGRKLLVSDPLNLLIEALAKLLPQQQEVAAEAAAIAARGVYATIADRTPTQTPPRNSSRHRRHGSNSAR</sequence>